<dbReference type="CDD" id="cd11593">
    <property type="entry name" value="Agmatinase-like_2"/>
    <property type="match status" value="1"/>
</dbReference>
<dbReference type="PROSITE" id="PS01053">
    <property type="entry name" value="ARGINASE_1"/>
    <property type="match status" value="1"/>
</dbReference>
<evidence type="ECO:0000256" key="5">
    <source>
        <dbReference type="RuleBase" id="RU003684"/>
    </source>
</evidence>
<dbReference type="PATRIC" id="fig|1609981.3.peg.1522"/>
<dbReference type="PIRSF" id="PIRSF036979">
    <property type="entry name" value="Arginase"/>
    <property type="match status" value="1"/>
</dbReference>
<dbReference type="SUPFAM" id="SSF52768">
    <property type="entry name" value="Arginase/deacetylase"/>
    <property type="match status" value="1"/>
</dbReference>
<keyword evidence="7" id="KW-1185">Reference proteome</keyword>
<dbReference type="Gene3D" id="3.40.800.10">
    <property type="entry name" value="Ureohydrolase domain"/>
    <property type="match status" value="1"/>
</dbReference>
<dbReference type="PANTHER" id="PTHR11358:SF26">
    <property type="entry name" value="GUANIDINO ACID HYDROLASE, MITOCHONDRIAL"/>
    <property type="match status" value="1"/>
</dbReference>
<evidence type="ECO:0000256" key="3">
    <source>
        <dbReference type="ARBA" id="ARBA00022801"/>
    </source>
</evidence>
<dbReference type="GO" id="GO:0046872">
    <property type="term" value="F:metal ion binding"/>
    <property type="evidence" value="ECO:0007669"/>
    <property type="project" value="UniProtKB-KW"/>
</dbReference>
<dbReference type="NCBIfam" id="TIGR01230">
    <property type="entry name" value="agmatinase"/>
    <property type="match status" value="1"/>
</dbReference>
<dbReference type="InterPro" id="IPR020855">
    <property type="entry name" value="Ureohydrolase_Mn_BS"/>
</dbReference>
<feature type="binding site" evidence="4">
    <location>
        <position position="101"/>
    </location>
    <ligand>
        <name>Mn(2+)</name>
        <dbReference type="ChEBI" id="CHEBI:29035"/>
        <label>1</label>
    </ligand>
</feature>
<evidence type="ECO:0000256" key="1">
    <source>
        <dbReference type="ARBA" id="ARBA00009227"/>
    </source>
</evidence>
<dbReference type="Pfam" id="PF00491">
    <property type="entry name" value="Arginase"/>
    <property type="match status" value="1"/>
</dbReference>
<keyword evidence="4" id="KW-0464">Manganese</keyword>
<reference evidence="6 7" key="2">
    <citation type="journal article" date="2016" name="ISME J.">
        <title>Characterization of the first cultured representative of Verrucomicrobia subdivision 5 indicates the proposal of a novel phylum.</title>
        <authorList>
            <person name="Spring S."/>
            <person name="Bunk B."/>
            <person name="Sproer C."/>
            <person name="Schumann P."/>
            <person name="Rohde M."/>
            <person name="Tindall B.J."/>
            <person name="Klenk H.P."/>
        </authorList>
    </citation>
    <scope>NUCLEOTIDE SEQUENCE [LARGE SCALE GENOMIC DNA]</scope>
    <source>
        <strain evidence="6 7">L21-Fru-AB</strain>
    </source>
</reference>
<feature type="binding site" evidence="4">
    <location>
        <position position="128"/>
    </location>
    <ligand>
        <name>Mn(2+)</name>
        <dbReference type="ChEBI" id="CHEBI:29035"/>
        <label>1</label>
    </ligand>
</feature>
<sequence>MSREIPDFLESELSPRPAEQCLFHVIPAPLEETVSYGGGTRNGPEAILRASTQLEAFDEGLCACERGIHTAAAAGDPDAVRRTAAKALRCGAVPVLLGGEHSATLAPLKALRDEGVSFGLVQFDAHADLRDCYEGRRDSHACVMRRAIEDLDLPLFQIGVRAMSPGEHELRRERAIPHLDAESIAAGGVPAPLLPATFPGHVYITFDVDALDPSLMPATGTPEPGGLDWWTARRLIRAVTAGRRVVGIDVVELAPIPGMHAPDFTAARLTYALITAAADNA</sequence>
<evidence type="ECO:0000256" key="4">
    <source>
        <dbReference type="PIRSR" id="PIRSR036979-1"/>
    </source>
</evidence>
<keyword evidence="2 4" id="KW-0479">Metal-binding</keyword>
<feature type="binding site" evidence="4">
    <location>
        <position position="209"/>
    </location>
    <ligand>
        <name>Mn(2+)</name>
        <dbReference type="ChEBI" id="CHEBI:29035"/>
        <label>1</label>
    </ligand>
</feature>
<comment type="similarity">
    <text evidence="1">Belongs to the arginase family. Agmatinase subfamily.</text>
</comment>
<feature type="binding site" evidence="4">
    <location>
        <position position="207"/>
    </location>
    <ligand>
        <name>Mn(2+)</name>
        <dbReference type="ChEBI" id="CHEBI:29035"/>
        <label>1</label>
    </ligand>
</feature>
<dbReference type="InterPro" id="IPR006035">
    <property type="entry name" value="Ureohydrolase"/>
</dbReference>
<dbReference type="EC" id="3.5.3.11" evidence="6"/>
<keyword evidence="3 5" id="KW-0378">Hydrolase</keyword>
<feature type="binding site" evidence="4">
    <location>
        <position position="126"/>
    </location>
    <ligand>
        <name>Mn(2+)</name>
        <dbReference type="ChEBI" id="CHEBI:29035"/>
        <label>2</label>
    </ligand>
</feature>
<evidence type="ECO:0000256" key="2">
    <source>
        <dbReference type="ARBA" id="ARBA00022723"/>
    </source>
</evidence>
<dbReference type="PROSITE" id="PS51409">
    <property type="entry name" value="ARGINASE_2"/>
    <property type="match status" value="1"/>
</dbReference>
<dbReference type="OrthoDB" id="9788689at2"/>
<comment type="cofactor">
    <cofactor evidence="4">
        <name>Mn(2+)</name>
        <dbReference type="ChEBI" id="CHEBI:29035"/>
    </cofactor>
    <text evidence="4">Binds 2 manganese ions per subunit.</text>
</comment>
<dbReference type="EMBL" id="CP010904">
    <property type="protein sequence ID" value="AKJ64711.1"/>
    <property type="molecule type" value="Genomic_DNA"/>
</dbReference>
<proteinExistence type="inferred from homology"/>
<evidence type="ECO:0000313" key="7">
    <source>
        <dbReference type="Proteomes" id="UP000035268"/>
    </source>
</evidence>
<dbReference type="STRING" id="1307763.L21SP4_01465"/>
<evidence type="ECO:0000313" key="6">
    <source>
        <dbReference type="EMBL" id="AKJ64711.1"/>
    </source>
</evidence>
<dbReference type="AlphaFoldDB" id="A0A0G3EE26"/>
<dbReference type="InterPro" id="IPR023696">
    <property type="entry name" value="Ureohydrolase_dom_sf"/>
</dbReference>
<feature type="binding site" evidence="4">
    <location>
        <position position="124"/>
    </location>
    <ligand>
        <name>Mn(2+)</name>
        <dbReference type="ChEBI" id="CHEBI:29035"/>
        <label>2</label>
    </ligand>
</feature>
<dbReference type="RefSeq" id="WP_052882013.1">
    <property type="nucleotide sequence ID" value="NZ_CP010904.1"/>
</dbReference>
<dbReference type="PANTHER" id="PTHR11358">
    <property type="entry name" value="ARGINASE/AGMATINASE"/>
    <property type="match status" value="1"/>
</dbReference>
<gene>
    <name evidence="6" type="primary">speB_2</name>
    <name evidence="6" type="ORF">L21SP4_01465</name>
</gene>
<reference evidence="7" key="1">
    <citation type="submission" date="2015-02" db="EMBL/GenBank/DDBJ databases">
        <title>Description and complete genome sequence of the first cultured representative of the subdivision 5 of the Verrucomicrobia phylum.</title>
        <authorList>
            <person name="Spring S."/>
            <person name="Bunk B."/>
            <person name="Sproer C."/>
            <person name="Klenk H.-P."/>
        </authorList>
    </citation>
    <scope>NUCLEOTIDE SEQUENCE [LARGE SCALE GENOMIC DNA]</scope>
    <source>
        <strain evidence="7">L21-Fru-AB</strain>
    </source>
</reference>
<dbReference type="KEGG" id="vbl:L21SP4_01465"/>
<accession>A0A0G3EE26</accession>
<protein>
    <submittedName>
        <fullName evidence="6">Agmatinase</fullName>
        <ecNumber evidence="6">3.5.3.11</ecNumber>
    </submittedName>
</protein>
<name>A0A0G3EE26_9BACT</name>
<organism evidence="6 7">
    <name type="scientific">Kiritimatiella glycovorans</name>
    <dbReference type="NCBI Taxonomy" id="1307763"/>
    <lineage>
        <taxon>Bacteria</taxon>
        <taxon>Pseudomonadati</taxon>
        <taxon>Kiritimatiellota</taxon>
        <taxon>Kiritimatiellia</taxon>
        <taxon>Kiritimatiellales</taxon>
        <taxon>Kiritimatiellaceae</taxon>
        <taxon>Kiritimatiella</taxon>
    </lineage>
</organism>
<dbReference type="InterPro" id="IPR005925">
    <property type="entry name" value="Agmatinase-rel"/>
</dbReference>
<dbReference type="GO" id="GO:0033389">
    <property type="term" value="P:putrescine biosynthetic process from arginine, via agmatine"/>
    <property type="evidence" value="ECO:0007669"/>
    <property type="project" value="TreeGrafter"/>
</dbReference>
<dbReference type="Proteomes" id="UP000035268">
    <property type="component" value="Chromosome"/>
</dbReference>
<dbReference type="GO" id="GO:0008783">
    <property type="term" value="F:agmatinase activity"/>
    <property type="evidence" value="ECO:0007669"/>
    <property type="project" value="UniProtKB-EC"/>
</dbReference>